<keyword evidence="1 3" id="KW-0694">RNA-binding</keyword>
<dbReference type="HOGENOM" id="CLU_058015_3_0_0"/>
<dbReference type="NCBIfam" id="TIGR00478">
    <property type="entry name" value="tly"/>
    <property type="match status" value="1"/>
</dbReference>
<dbReference type="PANTHER" id="PTHR32319">
    <property type="entry name" value="BACTERIAL HEMOLYSIN-LIKE PROTEIN"/>
    <property type="match status" value="1"/>
</dbReference>
<dbReference type="eggNOG" id="COG1189">
    <property type="taxonomic scope" value="Bacteria"/>
</dbReference>
<dbReference type="InterPro" id="IPR002942">
    <property type="entry name" value="S4_RNA-bd"/>
</dbReference>
<evidence type="ECO:0000256" key="3">
    <source>
        <dbReference type="PROSITE-ProRule" id="PRU00182"/>
    </source>
</evidence>
<feature type="domain" description="RNA-binding S4" evidence="4">
    <location>
        <begin position="4"/>
        <end position="66"/>
    </location>
</feature>
<dbReference type="PANTHER" id="PTHR32319:SF0">
    <property type="entry name" value="BACTERIAL HEMOLYSIN-LIKE PROTEIN"/>
    <property type="match status" value="1"/>
</dbReference>
<dbReference type="InterPro" id="IPR047048">
    <property type="entry name" value="TlyA"/>
</dbReference>
<dbReference type="Gene3D" id="3.10.290.10">
    <property type="entry name" value="RNA-binding S4 domain"/>
    <property type="match status" value="1"/>
</dbReference>
<name>D3PCU2_DEFDS</name>
<dbReference type="RefSeq" id="WP_013007662.1">
    <property type="nucleotide sequence ID" value="NC_013939.1"/>
</dbReference>
<dbReference type="InterPro" id="IPR002877">
    <property type="entry name" value="RNA_MeTrfase_FtsJ_dom"/>
</dbReference>
<dbReference type="GO" id="GO:0032259">
    <property type="term" value="P:methylation"/>
    <property type="evidence" value="ECO:0007669"/>
    <property type="project" value="InterPro"/>
</dbReference>
<dbReference type="SUPFAM" id="SSF53335">
    <property type="entry name" value="S-adenosyl-L-methionine-dependent methyltransferases"/>
    <property type="match status" value="1"/>
</dbReference>
<dbReference type="GO" id="GO:0008168">
    <property type="term" value="F:methyltransferase activity"/>
    <property type="evidence" value="ECO:0007669"/>
    <property type="project" value="InterPro"/>
</dbReference>
<dbReference type="CDD" id="cd02440">
    <property type="entry name" value="AdoMet_MTases"/>
    <property type="match status" value="1"/>
</dbReference>
<dbReference type="PROSITE" id="PS50889">
    <property type="entry name" value="S4"/>
    <property type="match status" value="1"/>
</dbReference>
<dbReference type="Pfam" id="PF01728">
    <property type="entry name" value="FtsJ"/>
    <property type="match status" value="1"/>
</dbReference>
<dbReference type="AlphaFoldDB" id="D3PCU2"/>
<reference evidence="5 6" key="1">
    <citation type="journal article" date="2010" name="DNA Res.">
        <title>Bacterial lifestyle in a deep-sea hydrothermal vent chimney revealed by the genome sequence of the thermophilic bacterium Deferribacter desulfuricans SSM1.</title>
        <authorList>
            <person name="Takaki Y."/>
            <person name="Shimamura S."/>
            <person name="Nakagawa S."/>
            <person name="Fukuhara Y."/>
            <person name="Horikawa H."/>
            <person name="Ankai A."/>
            <person name="Harada T."/>
            <person name="Hosoyama A."/>
            <person name="Oguchi A."/>
            <person name="Fukui S."/>
            <person name="Fujita N."/>
            <person name="Takami H."/>
            <person name="Takai K."/>
        </authorList>
    </citation>
    <scope>NUCLEOTIDE SEQUENCE [LARGE SCALE GENOMIC DNA]</scope>
    <source>
        <strain evidence="6">DSM 14783 / JCM 11476 / NBRC 101012 / SSM1</strain>
    </source>
</reference>
<evidence type="ECO:0000256" key="2">
    <source>
        <dbReference type="ARBA" id="ARBA00029460"/>
    </source>
</evidence>
<dbReference type="Proteomes" id="UP000001520">
    <property type="component" value="Chromosome"/>
</dbReference>
<keyword evidence="6" id="KW-1185">Reference proteome</keyword>
<dbReference type="PIRSF" id="PIRSF005578">
    <property type="entry name" value="TlyA"/>
    <property type="match status" value="1"/>
</dbReference>
<evidence type="ECO:0000256" key="1">
    <source>
        <dbReference type="ARBA" id="ARBA00022884"/>
    </source>
</evidence>
<accession>D3PCU2</accession>
<evidence type="ECO:0000313" key="5">
    <source>
        <dbReference type="EMBL" id="BAI80415.1"/>
    </source>
</evidence>
<dbReference type="InterPro" id="IPR029063">
    <property type="entry name" value="SAM-dependent_MTases_sf"/>
</dbReference>
<dbReference type="KEGG" id="ddf:DEFDS_0943"/>
<dbReference type="OrthoDB" id="9784736at2"/>
<dbReference type="GO" id="GO:0003723">
    <property type="term" value="F:RNA binding"/>
    <property type="evidence" value="ECO:0007669"/>
    <property type="project" value="UniProtKB-KW"/>
</dbReference>
<dbReference type="SMART" id="SM00363">
    <property type="entry name" value="S4"/>
    <property type="match status" value="1"/>
</dbReference>
<protein>
    <submittedName>
        <fullName evidence="5">Hemolysin A</fullName>
    </submittedName>
</protein>
<dbReference type="SUPFAM" id="SSF55174">
    <property type="entry name" value="Alpha-L RNA-binding motif"/>
    <property type="match status" value="1"/>
</dbReference>
<dbReference type="InterPro" id="IPR036986">
    <property type="entry name" value="S4_RNA-bd_sf"/>
</dbReference>
<gene>
    <name evidence="5" type="ordered locus">DEFDS_0943</name>
</gene>
<dbReference type="STRING" id="639282.DEFDS_0943"/>
<dbReference type="Gene3D" id="3.40.50.150">
    <property type="entry name" value="Vaccinia Virus protein VP39"/>
    <property type="match status" value="1"/>
</dbReference>
<evidence type="ECO:0000313" key="6">
    <source>
        <dbReference type="Proteomes" id="UP000001520"/>
    </source>
</evidence>
<dbReference type="InterPro" id="IPR004538">
    <property type="entry name" value="Hemolysin_A/TlyA"/>
</dbReference>
<dbReference type="CDD" id="cd00165">
    <property type="entry name" value="S4"/>
    <property type="match status" value="1"/>
</dbReference>
<sequence>MAKDRLDKILFQRGLAESREKAQRLIMAGLVIVNNEKIDKPGTKIDENAHIKLLETLPYVSKGGLKLEKAVNHFNLDFKEKTVLDIGASTGGFVDVALKNGAKKVYAVDVGKAQLHYSLINNPKVVNIEKCNFRYIEFETIGEQVDVITCDVSFISLSLIIPKTIQFCKKNITLFIPLIKPQFEAGRDQVGKNGVVKDINIHREVIKKVITCALDNGYEFVDITKSPVKGAKGNVEYLTYFRYTGNKIPIKDSFFIEIDKKIERALNE</sequence>
<organism evidence="5 6">
    <name type="scientific">Deferribacter desulfuricans (strain DSM 14783 / JCM 11476 / NBRC 101012 / SSM1)</name>
    <dbReference type="NCBI Taxonomy" id="639282"/>
    <lineage>
        <taxon>Bacteria</taxon>
        <taxon>Pseudomonadati</taxon>
        <taxon>Deferribacterota</taxon>
        <taxon>Deferribacteres</taxon>
        <taxon>Deferribacterales</taxon>
        <taxon>Deferribacteraceae</taxon>
        <taxon>Deferribacter</taxon>
    </lineage>
</organism>
<evidence type="ECO:0000259" key="4">
    <source>
        <dbReference type="SMART" id="SM00363"/>
    </source>
</evidence>
<dbReference type="EMBL" id="AP011529">
    <property type="protein sequence ID" value="BAI80415.1"/>
    <property type="molecule type" value="Genomic_DNA"/>
</dbReference>
<proteinExistence type="inferred from homology"/>
<comment type="similarity">
    <text evidence="2">Belongs to the TlyA family.</text>
</comment>
<dbReference type="Pfam" id="PF01479">
    <property type="entry name" value="S4"/>
    <property type="match status" value="1"/>
</dbReference>